<evidence type="ECO:0000313" key="5">
    <source>
        <dbReference type="EMBL" id="RSN70606.1"/>
    </source>
</evidence>
<evidence type="ECO:0000313" key="6">
    <source>
        <dbReference type="Proteomes" id="UP000278149"/>
    </source>
</evidence>
<dbReference type="Pfam" id="PF01381">
    <property type="entry name" value="HTH_3"/>
    <property type="match status" value="1"/>
</dbReference>
<dbReference type="InterPro" id="IPR051257">
    <property type="entry name" value="Diverse_CBS-Domain"/>
</dbReference>
<gene>
    <name evidence="5" type="ORF">D9Q81_00950</name>
</gene>
<evidence type="ECO:0000256" key="2">
    <source>
        <dbReference type="PROSITE-ProRule" id="PRU00703"/>
    </source>
</evidence>
<feature type="domain" description="CBS" evidence="4">
    <location>
        <begin position="71"/>
        <end position="127"/>
    </location>
</feature>
<dbReference type="Gene3D" id="1.10.260.40">
    <property type="entry name" value="lambda repressor-like DNA-binding domains"/>
    <property type="match status" value="1"/>
</dbReference>
<dbReference type="SMART" id="SM00530">
    <property type="entry name" value="HTH_XRE"/>
    <property type="match status" value="1"/>
</dbReference>
<dbReference type="InterPro" id="IPR017158">
    <property type="entry name" value="Tscrpt-reg_CBS-contain_prd"/>
</dbReference>
<proteinExistence type="predicted"/>
<dbReference type="RefSeq" id="WP_125740554.1">
    <property type="nucleotide sequence ID" value="NZ_RCOR01000006.1"/>
</dbReference>
<dbReference type="PIRSF" id="PIRSF037253">
    <property type="entry name" value="HTH_CBS_prd"/>
    <property type="match status" value="1"/>
</dbReference>
<comment type="caution">
    <text evidence="5">The sequence shown here is derived from an EMBL/GenBank/DDBJ whole genome shotgun (WGS) entry which is preliminary data.</text>
</comment>
<keyword evidence="1 2" id="KW-0129">CBS domain</keyword>
<dbReference type="AlphaFoldDB" id="A0A3R9WZJ4"/>
<protein>
    <submittedName>
        <fullName evidence="5">CBS domain-containing protein</fullName>
    </submittedName>
</protein>
<dbReference type="EMBL" id="RCOR01000006">
    <property type="protein sequence ID" value="RSN70606.1"/>
    <property type="molecule type" value="Genomic_DNA"/>
</dbReference>
<accession>A0A3R9WZJ4</accession>
<organism evidence="5 6">
    <name type="scientific">Candidatus Korarchaeum cryptofilum</name>
    <dbReference type="NCBI Taxonomy" id="498846"/>
    <lineage>
        <taxon>Archaea</taxon>
        <taxon>Thermoproteota</taxon>
        <taxon>Candidatus Korarchaeia</taxon>
        <taxon>Candidatus Korarchaeales</taxon>
        <taxon>Candidatus Korarchaeaceae</taxon>
        <taxon>Candidatus Korarchaeum</taxon>
    </lineage>
</organism>
<dbReference type="SUPFAM" id="SSF54631">
    <property type="entry name" value="CBS-domain pair"/>
    <property type="match status" value="1"/>
</dbReference>
<reference evidence="5 6" key="1">
    <citation type="submission" date="2018-10" db="EMBL/GenBank/DDBJ databases">
        <title>Co-occurring genomic capacity for anaerobic methane metabolism and dissimilatory sulfite reduction discovered in the Korarchaeota.</title>
        <authorList>
            <person name="Mckay L.J."/>
            <person name="Dlakic M."/>
            <person name="Fields M.W."/>
            <person name="Delmont T.O."/>
            <person name="Eren A.M."/>
            <person name="Jay Z.J."/>
            <person name="Klingelsmith K.B."/>
            <person name="Rusch D.B."/>
            <person name="Inskeep W.P."/>
        </authorList>
    </citation>
    <scope>NUCLEOTIDE SEQUENCE [LARGE SCALE GENOMIC DNA]</scope>
    <source>
        <strain evidence="5 6">WS</strain>
    </source>
</reference>
<dbReference type="SUPFAM" id="SSF47413">
    <property type="entry name" value="lambda repressor-like DNA-binding domains"/>
    <property type="match status" value="1"/>
</dbReference>
<dbReference type="InterPro" id="IPR001387">
    <property type="entry name" value="Cro/C1-type_HTH"/>
</dbReference>
<dbReference type="SMART" id="SM00116">
    <property type="entry name" value="CBS"/>
    <property type="match status" value="2"/>
</dbReference>
<evidence type="ECO:0000259" key="3">
    <source>
        <dbReference type="PROSITE" id="PS50943"/>
    </source>
</evidence>
<dbReference type="InterPro" id="IPR000644">
    <property type="entry name" value="CBS_dom"/>
</dbReference>
<evidence type="ECO:0000259" key="4">
    <source>
        <dbReference type="PROSITE" id="PS51371"/>
    </source>
</evidence>
<dbReference type="InterPro" id="IPR046342">
    <property type="entry name" value="CBS_dom_sf"/>
</dbReference>
<dbReference type="InterPro" id="IPR010982">
    <property type="entry name" value="Lambda_DNA-bd_dom_sf"/>
</dbReference>
<feature type="domain" description="HTH cro/C1-type" evidence="3">
    <location>
        <begin position="8"/>
        <end position="61"/>
    </location>
</feature>
<dbReference type="GO" id="GO:0003677">
    <property type="term" value="F:DNA binding"/>
    <property type="evidence" value="ECO:0007669"/>
    <property type="project" value="InterPro"/>
</dbReference>
<sequence>MLRDLSSIGKERKLLGISQRELAKMAGVSQSLISKVENGQMVPNYDVALRIIRALELMREKKGLSRAREIMSSPVISVSPKDSLKKAISLMEEHGISQLPVISNGKVVGSLTEEAIINRMGSISMETLVEEVMGSPFPIFPPDTSVALIKEALLYYQAVLIQENGSIVGIVTKSDLVRNLERI</sequence>
<name>A0A3R9WZJ4_9CREN</name>
<dbReference type="PANTHER" id="PTHR43080:SF4">
    <property type="entry name" value="CRO-LIKE PROTEIN"/>
    <property type="match status" value="1"/>
</dbReference>
<dbReference type="Proteomes" id="UP000278149">
    <property type="component" value="Unassembled WGS sequence"/>
</dbReference>
<dbReference type="Gene3D" id="3.10.580.10">
    <property type="entry name" value="CBS-domain"/>
    <property type="match status" value="1"/>
</dbReference>
<evidence type="ECO:0000256" key="1">
    <source>
        <dbReference type="ARBA" id="ARBA00023122"/>
    </source>
</evidence>
<dbReference type="PROSITE" id="PS50943">
    <property type="entry name" value="HTH_CROC1"/>
    <property type="match status" value="1"/>
</dbReference>
<dbReference type="PROSITE" id="PS51371">
    <property type="entry name" value="CBS"/>
    <property type="match status" value="1"/>
</dbReference>
<dbReference type="Pfam" id="PF00571">
    <property type="entry name" value="CBS"/>
    <property type="match status" value="2"/>
</dbReference>
<dbReference type="PANTHER" id="PTHR43080">
    <property type="entry name" value="CBS DOMAIN-CONTAINING PROTEIN CBSX3, MITOCHONDRIAL"/>
    <property type="match status" value="1"/>
</dbReference>